<feature type="compositionally biased region" description="Pro residues" evidence="1">
    <location>
        <begin position="55"/>
        <end position="64"/>
    </location>
</feature>
<protein>
    <submittedName>
        <fullName evidence="2">WD repeat-containing protein 87</fullName>
    </submittedName>
</protein>
<name>A0AAV4H260_9GAST</name>
<evidence type="ECO:0000256" key="1">
    <source>
        <dbReference type="SAM" id="MobiDB-lite"/>
    </source>
</evidence>
<reference evidence="2 3" key="1">
    <citation type="journal article" date="2021" name="Elife">
        <title>Chloroplast acquisition without the gene transfer in kleptoplastic sea slugs, Plakobranchus ocellatus.</title>
        <authorList>
            <person name="Maeda T."/>
            <person name="Takahashi S."/>
            <person name="Yoshida T."/>
            <person name="Shimamura S."/>
            <person name="Takaki Y."/>
            <person name="Nagai Y."/>
            <person name="Toyoda A."/>
            <person name="Suzuki Y."/>
            <person name="Arimoto A."/>
            <person name="Ishii H."/>
            <person name="Satoh N."/>
            <person name="Nishiyama T."/>
            <person name="Hasebe M."/>
            <person name="Maruyama T."/>
            <person name="Minagawa J."/>
            <person name="Obokata J."/>
            <person name="Shigenobu S."/>
        </authorList>
    </citation>
    <scope>NUCLEOTIDE SEQUENCE [LARGE SCALE GENOMIC DNA]</scope>
</reference>
<feature type="region of interest" description="Disordered" evidence="1">
    <location>
        <begin position="1"/>
        <end position="28"/>
    </location>
</feature>
<dbReference type="EMBL" id="BMAT01008756">
    <property type="protein sequence ID" value="GFR91978.1"/>
    <property type="molecule type" value="Genomic_DNA"/>
</dbReference>
<proteinExistence type="predicted"/>
<feature type="compositionally biased region" description="Low complexity" evidence="1">
    <location>
        <begin position="111"/>
        <end position="122"/>
    </location>
</feature>
<sequence>MLIRMQKELRSQNAERRRQAIQARKQEQLQRRLVAQETQLFERRAHPHGLLSGSAPPPPTPPTVPARASTVHGSRPSAMTGPAPTPVSSRPHTAAGAGEARRRSIQRHHNQQSQQQQQQQHLRLNQYNGESIARQLEAEAGRRLKAELSHEKPFRFKLRDTEADSCTPAVIDLAESIDPWLLDPRNPRAVRPKSSKSIPSKCHRYVLVTKPKAHLQIPLPSPLEEQLLATRFPQQGEKVFRQYEGLLFRPQRRPEYGINYSPFEHQLYG</sequence>
<evidence type="ECO:0000313" key="3">
    <source>
        <dbReference type="Proteomes" id="UP000762676"/>
    </source>
</evidence>
<feature type="region of interest" description="Disordered" evidence="1">
    <location>
        <begin position="48"/>
        <end position="122"/>
    </location>
</feature>
<evidence type="ECO:0000313" key="2">
    <source>
        <dbReference type="EMBL" id="GFR91978.1"/>
    </source>
</evidence>
<organism evidence="2 3">
    <name type="scientific">Elysia marginata</name>
    <dbReference type="NCBI Taxonomy" id="1093978"/>
    <lineage>
        <taxon>Eukaryota</taxon>
        <taxon>Metazoa</taxon>
        <taxon>Spiralia</taxon>
        <taxon>Lophotrochozoa</taxon>
        <taxon>Mollusca</taxon>
        <taxon>Gastropoda</taxon>
        <taxon>Heterobranchia</taxon>
        <taxon>Euthyneura</taxon>
        <taxon>Panpulmonata</taxon>
        <taxon>Sacoglossa</taxon>
        <taxon>Placobranchoidea</taxon>
        <taxon>Plakobranchidae</taxon>
        <taxon>Elysia</taxon>
    </lineage>
</organism>
<keyword evidence="3" id="KW-1185">Reference proteome</keyword>
<dbReference type="Proteomes" id="UP000762676">
    <property type="component" value="Unassembled WGS sequence"/>
</dbReference>
<gene>
    <name evidence="2" type="ORF">ElyMa_004341300</name>
</gene>
<accession>A0AAV4H260</accession>
<dbReference type="AlphaFoldDB" id="A0AAV4H260"/>
<comment type="caution">
    <text evidence="2">The sequence shown here is derived from an EMBL/GenBank/DDBJ whole genome shotgun (WGS) entry which is preliminary data.</text>
</comment>